<evidence type="ECO:0000256" key="5">
    <source>
        <dbReference type="ARBA" id="ARBA00022679"/>
    </source>
</evidence>
<dbReference type="FunFam" id="3.40.640.10:FF:000033">
    <property type="entry name" value="Aspartate aminotransferase"/>
    <property type="match status" value="1"/>
</dbReference>
<dbReference type="GO" id="GO:0030170">
    <property type="term" value="F:pyridoxal phosphate binding"/>
    <property type="evidence" value="ECO:0007669"/>
    <property type="project" value="InterPro"/>
</dbReference>
<dbReference type="InterPro" id="IPR015424">
    <property type="entry name" value="PyrdxlP-dep_Trfase"/>
</dbReference>
<proteinExistence type="inferred from homology"/>
<dbReference type="RefSeq" id="WP_157028336.1">
    <property type="nucleotide sequence ID" value="NZ_WQMS01000020.1"/>
</dbReference>
<dbReference type="InterPro" id="IPR004838">
    <property type="entry name" value="NHTrfase_class1_PyrdxlP-BS"/>
</dbReference>
<dbReference type="CDD" id="cd00609">
    <property type="entry name" value="AAT_like"/>
    <property type="match status" value="1"/>
</dbReference>
<keyword evidence="4 8" id="KW-0032">Aminotransferase</keyword>
<keyword evidence="6" id="KW-0663">Pyridoxal phosphate</keyword>
<keyword evidence="5 8" id="KW-0808">Transferase</keyword>
<gene>
    <name evidence="10" type="ORF">GON01_15695</name>
</gene>
<protein>
    <recommendedName>
        <fullName evidence="8">Aminotransferase</fullName>
        <ecNumber evidence="8">2.6.1.-</ecNumber>
    </recommendedName>
</protein>
<evidence type="ECO:0000256" key="6">
    <source>
        <dbReference type="ARBA" id="ARBA00022898"/>
    </source>
</evidence>
<dbReference type="EMBL" id="WQMS01000020">
    <property type="protein sequence ID" value="MVO79377.1"/>
    <property type="molecule type" value="Genomic_DNA"/>
</dbReference>
<evidence type="ECO:0000256" key="4">
    <source>
        <dbReference type="ARBA" id="ARBA00022576"/>
    </source>
</evidence>
<evidence type="ECO:0000256" key="3">
    <source>
        <dbReference type="ARBA" id="ARBA00011738"/>
    </source>
</evidence>
<dbReference type="GO" id="GO:0006520">
    <property type="term" value="P:amino acid metabolic process"/>
    <property type="evidence" value="ECO:0007669"/>
    <property type="project" value="InterPro"/>
</dbReference>
<feature type="domain" description="Aminotransferase class I/classII large" evidence="9">
    <location>
        <begin position="32"/>
        <end position="392"/>
    </location>
</feature>
<evidence type="ECO:0000259" key="9">
    <source>
        <dbReference type="Pfam" id="PF00155"/>
    </source>
</evidence>
<evidence type="ECO:0000256" key="7">
    <source>
        <dbReference type="ARBA" id="ARBA00049185"/>
    </source>
</evidence>
<evidence type="ECO:0000256" key="8">
    <source>
        <dbReference type="RuleBase" id="RU000481"/>
    </source>
</evidence>
<comment type="caution">
    <text evidence="10">The sequence shown here is derived from an EMBL/GenBank/DDBJ whole genome shotgun (WGS) entry which is preliminary data.</text>
</comment>
<dbReference type="InterPro" id="IPR050596">
    <property type="entry name" value="AspAT/PAT-like"/>
</dbReference>
<comment type="similarity">
    <text evidence="2 8">Belongs to the class-I pyridoxal-phosphate-dependent aminotransferase family.</text>
</comment>
<dbReference type="PROSITE" id="PS00105">
    <property type="entry name" value="AA_TRANSFER_CLASS_1"/>
    <property type="match status" value="1"/>
</dbReference>
<dbReference type="InterPro" id="IPR015422">
    <property type="entry name" value="PyrdxlP-dep_Trfase_small"/>
</dbReference>
<organism evidence="10 11">
    <name type="scientific">Sphingomonas horti</name>
    <dbReference type="NCBI Taxonomy" id="2682842"/>
    <lineage>
        <taxon>Bacteria</taxon>
        <taxon>Pseudomonadati</taxon>
        <taxon>Pseudomonadota</taxon>
        <taxon>Alphaproteobacteria</taxon>
        <taxon>Sphingomonadales</taxon>
        <taxon>Sphingomonadaceae</taxon>
        <taxon>Sphingomonas</taxon>
    </lineage>
</organism>
<dbReference type="PANTHER" id="PTHR46383:SF1">
    <property type="entry name" value="ASPARTATE AMINOTRANSFERASE"/>
    <property type="match status" value="1"/>
</dbReference>
<dbReference type="Pfam" id="PF00155">
    <property type="entry name" value="Aminotran_1_2"/>
    <property type="match status" value="1"/>
</dbReference>
<evidence type="ECO:0000256" key="2">
    <source>
        <dbReference type="ARBA" id="ARBA00007441"/>
    </source>
</evidence>
<dbReference type="PANTHER" id="PTHR46383">
    <property type="entry name" value="ASPARTATE AMINOTRANSFERASE"/>
    <property type="match status" value="1"/>
</dbReference>
<dbReference type="Gene3D" id="3.40.640.10">
    <property type="entry name" value="Type I PLP-dependent aspartate aminotransferase-like (Major domain)"/>
    <property type="match status" value="1"/>
</dbReference>
<dbReference type="EC" id="2.6.1.-" evidence="8"/>
<dbReference type="Proteomes" id="UP000441389">
    <property type="component" value="Unassembled WGS sequence"/>
</dbReference>
<comment type="subunit">
    <text evidence="3">Homodimer.</text>
</comment>
<accession>A0A6I4J4U0</accession>
<dbReference type="Gene3D" id="3.90.1150.10">
    <property type="entry name" value="Aspartate Aminotransferase, domain 1"/>
    <property type="match status" value="1"/>
</dbReference>
<keyword evidence="11" id="KW-1185">Reference proteome</keyword>
<sequence length="400" mass="42810">MARLSAALDRIHPSQTLAMTARVAELKRQGVDVIGLSAGEPDFDTPDFVKEAAIAAIRAGKTKYTDVGGTPELKDAIRGKFARENGLDYQASEIIVGVGGKHVIFNAIVATCEAGDEVVIPAPYWVSYPDIVAYSGAKPVIVKAGADQAYKITPEQLDAAITPRTRWVLLNSPSNPSGAAYSADELKALGEVLRRHEHVMLLSDDMYEHIFYADFPFATMAQVCPDLKDRILTENGCSKAYAMTGWRIGYAGGPAWLIKAMAKLQSQSTSNPCSIAQAAAAAALTGPQDFLAERQDAFRTRRDLVVGMLNEAPGLVCPTPEGAFYVYPDASGCIGKTTPEGKRIESDDDLIGYFLDHARVAAVAGAAFGLSPAFRISYATSDALLREACARIQEACAALR</sequence>
<dbReference type="AlphaFoldDB" id="A0A6I4J4U0"/>
<comment type="cofactor">
    <cofactor evidence="1 8">
        <name>pyridoxal 5'-phosphate</name>
        <dbReference type="ChEBI" id="CHEBI:597326"/>
    </cofactor>
</comment>
<name>A0A6I4J4U0_9SPHN</name>
<comment type="catalytic activity">
    <reaction evidence="7">
        <text>L-aspartate + 2-oxoglutarate = oxaloacetate + L-glutamate</text>
        <dbReference type="Rhea" id="RHEA:21824"/>
        <dbReference type="ChEBI" id="CHEBI:16452"/>
        <dbReference type="ChEBI" id="CHEBI:16810"/>
        <dbReference type="ChEBI" id="CHEBI:29985"/>
        <dbReference type="ChEBI" id="CHEBI:29991"/>
        <dbReference type="EC" id="2.6.1.1"/>
    </reaction>
</comment>
<dbReference type="SUPFAM" id="SSF53383">
    <property type="entry name" value="PLP-dependent transferases"/>
    <property type="match status" value="1"/>
</dbReference>
<dbReference type="InterPro" id="IPR004839">
    <property type="entry name" value="Aminotransferase_I/II_large"/>
</dbReference>
<evidence type="ECO:0000256" key="1">
    <source>
        <dbReference type="ARBA" id="ARBA00001933"/>
    </source>
</evidence>
<evidence type="ECO:0000313" key="10">
    <source>
        <dbReference type="EMBL" id="MVO79377.1"/>
    </source>
</evidence>
<evidence type="ECO:0000313" key="11">
    <source>
        <dbReference type="Proteomes" id="UP000441389"/>
    </source>
</evidence>
<dbReference type="GO" id="GO:0004069">
    <property type="term" value="F:L-aspartate:2-oxoglutarate aminotransferase activity"/>
    <property type="evidence" value="ECO:0007669"/>
    <property type="project" value="UniProtKB-EC"/>
</dbReference>
<dbReference type="InterPro" id="IPR015421">
    <property type="entry name" value="PyrdxlP-dep_Trfase_major"/>
</dbReference>
<reference evidence="10 11" key="1">
    <citation type="submission" date="2019-12" db="EMBL/GenBank/DDBJ databases">
        <authorList>
            <person name="Huq M.A."/>
        </authorList>
    </citation>
    <scope>NUCLEOTIDE SEQUENCE [LARGE SCALE GENOMIC DNA]</scope>
    <source>
        <strain evidence="10 11">MAH-20</strain>
    </source>
</reference>